<accession>A0A6N1X8V7</accession>
<dbReference type="KEGG" id="aant:HUK68_20015"/>
<keyword evidence="3" id="KW-0949">S-adenosyl-L-methionine</keyword>
<dbReference type="CDD" id="cd02440">
    <property type="entry name" value="AdoMet_MTases"/>
    <property type="match status" value="1"/>
</dbReference>
<gene>
    <name evidence="5" type="ORF">HUK68_20015</name>
</gene>
<name>A0A6N1X8V7_9BURK</name>
<keyword evidence="1 5" id="KW-0489">Methyltransferase</keyword>
<dbReference type="SUPFAM" id="SSF53335">
    <property type="entry name" value="S-adenosyl-L-methionine-dependent methyltransferases"/>
    <property type="match status" value="1"/>
</dbReference>
<proteinExistence type="predicted"/>
<dbReference type="Pfam" id="PF13649">
    <property type="entry name" value="Methyltransf_25"/>
    <property type="match status" value="1"/>
</dbReference>
<keyword evidence="5" id="KW-0614">Plasmid</keyword>
<evidence type="ECO:0000256" key="2">
    <source>
        <dbReference type="ARBA" id="ARBA00022679"/>
    </source>
</evidence>
<dbReference type="GO" id="GO:0032259">
    <property type="term" value="P:methylation"/>
    <property type="evidence" value="ECO:0007669"/>
    <property type="project" value="UniProtKB-KW"/>
</dbReference>
<dbReference type="PANTHER" id="PTHR43464:SF19">
    <property type="entry name" value="UBIQUINONE BIOSYNTHESIS O-METHYLTRANSFERASE, MITOCHONDRIAL"/>
    <property type="match status" value="1"/>
</dbReference>
<keyword evidence="2 5" id="KW-0808">Transferase</keyword>
<dbReference type="RefSeq" id="WP_175506016.1">
    <property type="nucleotide sequence ID" value="NZ_CP054841.1"/>
</dbReference>
<dbReference type="GO" id="GO:0008168">
    <property type="term" value="F:methyltransferase activity"/>
    <property type="evidence" value="ECO:0007669"/>
    <property type="project" value="UniProtKB-KW"/>
</dbReference>
<sequence>MRIDFDAPHEEADPWGYERHWYEKRRRALIAAMLPCDALGRVLEIGCSTGLITQLLAARAEQVLAVDISAKAIELARENLRGVANVQLQHADITQQWPAPAFDQVLLCDVAYYLEAAQLRQLARNIRAHAPAHGVVLLAHWRHGFAQVVTPTEAAHQLFGAELGWHALARYEDEDLWIDVWSRAAASVARQEGLA</sequence>
<evidence type="ECO:0000256" key="3">
    <source>
        <dbReference type="ARBA" id="ARBA00022691"/>
    </source>
</evidence>
<organism evidence="5 6">
    <name type="scientific">Comamonas antarctica</name>
    <dbReference type="NCBI Taxonomy" id="2743470"/>
    <lineage>
        <taxon>Bacteria</taxon>
        <taxon>Pseudomonadati</taxon>
        <taxon>Pseudomonadota</taxon>
        <taxon>Betaproteobacteria</taxon>
        <taxon>Burkholderiales</taxon>
        <taxon>Comamonadaceae</taxon>
        <taxon>Comamonas</taxon>
    </lineage>
</organism>
<evidence type="ECO:0000313" key="6">
    <source>
        <dbReference type="Proteomes" id="UP000509579"/>
    </source>
</evidence>
<evidence type="ECO:0000259" key="4">
    <source>
        <dbReference type="Pfam" id="PF13649"/>
    </source>
</evidence>
<evidence type="ECO:0000256" key="1">
    <source>
        <dbReference type="ARBA" id="ARBA00022603"/>
    </source>
</evidence>
<geneLocation type="plasmid" evidence="5 6">
    <name>unnamed1</name>
</geneLocation>
<dbReference type="EMBL" id="CP054841">
    <property type="protein sequence ID" value="QKV55228.1"/>
    <property type="molecule type" value="Genomic_DNA"/>
</dbReference>
<feature type="domain" description="Methyltransferase" evidence="4">
    <location>
        <begin position="42"/>
        <end position="129"/>
    </location>
</feature>
<protein>
    <submittedName>
        <fullName evidence="5">Class I SAM-dependent methyltransferase</fullName>
    </submittedName>
</protein>
<dbReference type="Proteomes" id="UP000509579">
    <property type="component" value="Plasmid unnamed1"/>
</dbReference>
<dbReference type="InterPro" id="IPR041698">
    <property type="entry name" value="Methyltransf_25"/>
</dbReference>
<dbReference type="PANTHER" id="PTHR43464">
    <property type="entry name" value="METHYLTRANSFERASE"/>
    <property type="match status" value="1"/>
</dbReference>
<keyword evidence="6" id="KW-1185">Reference proteome</keyword>
<reference evidence="5 6" key="1">
    <citation type="submission" date="2020-06" db="EMBL/GenBank/DDBJ databases">
        <title>Acidovorax antarctica sp. nov., isolated from Corinth ice sheet soil, Antarctic Fields Peninsula.</title>
        <authorList>
            <person name="Xu Q."/>
            <person name="Peng F."/>
        </authorList>
    </citation>
    <scope>NUCLEOTIDE SEQUENCE [LARGE SCALE GENOMIC DNA]</scope>
    <source>
        <strain evidence="5 6">16-35-5</strain>
        <plasmid evidence="5 6">unnamed1</plasmid>
    </source>
</reference>
<dbReference type="AlphaFoldDB" id="A0A6N1X8V7"/>
<dbReference type="Gene3D" id="3.40.50.150">
    <property type="entry name" value="Vaccinia Virus protein VP39"/>
    <property type="match status" value="1"/>
</dbReference>
<dbReference type="InterPro" id="IPR029063">
    <property type="entry name" value="SAM-dependent_MTases_sf"/>
</dbReference>
<evidence type="ECO:0000313" key="5">
    <source>
        <dbReference type="EMBL" id="QKV55228.1"/>
    </source>
</evidence>